<dbReference type="InterPro" id="IPR011335">
    <property type="entry name" value="Restrct_endonuc-II-like"/>
</dbReference>
<dbReference type="GO" id="GO:0015666">
    <property type="term" value="F:restriction endodeoxyribonuclease activity"/>
    <property type="evidence" value="ECO:0007669"/>
    <property type="project" value="TreeGrafter"/>
</dbReference>
<dbReference type="InterPro" id="IPR052906">
    <property type="entry name" value="Type_IV_Methyl-Rstrct_Enzyme"/>
</dbReference>
<keyword evidence="3" id="KW-0378">Hydrolase</keyword>
<dbReference type="InterPro" id="IPR025745">
    <property type="entry name" value="Mrr-like_N_dom"/>
</dbReference>
<dbReference type="InterPro" id="IPR007560">
    <property type="entry name" value="Restrct_endonuc_IV_Mrr"/>
</dbReference>
<feature type="domain" description="Restriction system protein Mrr-like N-terminal" evidence="2">
    <location>
        <begin position="5"/>
        <end position="91"/>
    </location>
</feature>
<dbReference type="GO" id="GO:0009307">
    <property type="term" value="P:DNA restriction-modification system"/>
    <property type="evidence" value="ECO:0007669"/>
    <property type="project" value="InterPro"/>
</dbReference>
<dbReference type="GO" id="GO:0003677">
    <property type="term" value="F:DNA binding"/>
    <property type="evidence" value="ECO:0007669"/>
    <property type="project" value="InterPro"/>
</dbReference>
<dbReference type="InterPro" id="IPR011856">
    <property type="entry name" value="tRNA_endonuc-like_dom_sf"/>
</dbReference>
<protein>
    <submittedName>
        <fullName evidence="3">Restriction endonuclease</fullName>
    </submittedName>
</protein>
<organism evidence="3 4">
    <name type="scientific">Providencia rettgeri</name>
    <dbReference type="NCBI Taxonomy" id="587"/>
    <lineage>
        <taxon>Bacteria</taxon>
        <taxon>Pseudomonadati</taxon>
        <taxon>Pseudomonadota</taxon>
        <taxon>Gammaproteobacteria</taxon>
        <taxon>Enterobacterales</taxon>
        <taxon>Morganellaceae</taxon>
        <taxon>Providencia</taxon>
    </lineage>
</organism>
<reference evidence="3" key="1">
    <citation type="submission" date="2019-02" db="EMBL/GenBank/DDBJ databases">
        <title>Genomic characterization of isolates from hospital effluents in KZN, South Africa.</title>
        <authorList>
            <person name="Ntshobeni N."/>
            <person name="Allam M."/>
            <person name="Ismail A."/>
            <person name="Amoako D."/>
            <person name="Essack S."/>
            <person name="Chenia H."/>
        </authorList>
    </citation>
    <scope>NUCLEOTIDE SEQUENCE</scope>
    <source>
        <strain evidence="3">AFE97_S1</strain>
    </source>
</reference>
<dbReference type="RefSeq" id="WP_131680045.1">
    <property type="nucleotide sequence ID" value="NZ_SHCZ01000019.1"/>
</dbReference>
<evidence type="ECO:0000259" key="1">
    <source>
        <dbReference type="Pfam" id="PF04471"/>
    </source>
</evidence>
<feature type="domain" description="Restriction endonuclease type IV Mrr" evidence="1">
    <location>
        <begin position="159"/>
        <end position="280"/>
    </location>
</feature>
<dbReference type="Proteomes" id="UP000824410">
    <property type="component" value="Unassembled WGS sequence"/>
</dbReference>
<evidence type="ECO:0000313" key="3">
    <source>
        <dbReference type="EMBL" id="MBX6981376.1"/>
    </source>
</evidence>
<dbReference type="SUPFAM" id="SSF52980">
    <property type="entry name" value="Restriction endonuclease-like"/>
    <property type="match status" value="1"/>
</dbReference>
<dbReference type="EMBL" id="SHDO01000011">
    <property type="protein sequence ID" value="MBX6981376.1"/>
    <property type="molecule type" value="Genomic_DNA"/>
</dbReference>
<dbReference type="Gene3D" id="3.40.1350.10">
    <property type="match status" value="1"/>
</dbReference>
<accession>A0AAP2NWK0</accession>
<comment type="caution">
    <text evidence="3">The sequence shown here is derived from an EMBL/GenBank/DDBJ whole genome shotgun (WGS) entry which is preliminary data.</text>
</comment>
<evidence type="ECO:0000313" key="4">
    <source>
        <dbReference type="Proteomes" id="UP000824410"/>
    </source>
</evidence>
<dbReference type="PANTHER" id="PTHR30015:SF7">
    <property type="entry name" value="TYPE IV METHYL-DIRECTED RESTRICTION ENZYME ECOKMRR"/>
    <property type="match status" value="1"/>
</dbReference>
<dbReference type="Pfam" id="PF14338">
    <property type="entry name" value="Mrr_N"/>
    <property type="match status" value="1"/>
</dbReference>
<sequence>MIPNYQTFMRPFLEIVGAAGGKEVKLRDVINQLSDKFQLTDAEREERLPSGKQTVLDNRIGWARTYLTKAGLLEVTRRAHFVLTERGLLVVNDPNIIVDNNYLKQFDEFIAFKGQDNGRAKLTQSDDKNIEEITPDEVLRKAYIQINDTLASEILTRTRKVSPAFFEQLLIDLLLAMGYGGTNEGMAHTLGKSGDNGVDGVISQDPLGVDQVYIQAKRYAEGNNVSSGDIRDFFGSLNLKKAQKGIFVTTSDFTQSAIQTAENLGMRIVLINGQELAKLMLRYNIGSRDEQILYLKRIDEEFFEG</sequence>
<evidence type="ECO:0000259" key="2">
    <source>
        <dbReference type="Pfam" id="PF14338"/>
    </source>
</evidence>
<keyword evidence="3" id="KW-0540">Nuclease</keyword>
<keyword evidence="3" id="KW-0255">Endonuclease</keyword>
<dbReference type="AlphaFoldDB" id="A0AAP2NWK0"/>
<dbReference type="PANTHER" id="PTHR30015">
    <property type="entry name" value="MRR RESTRICTION SYSTEM PROTEIN"/>
    <property type="match status" value="1"/>
</dbReference>
<name>A0AAP2NWK0_PRORE</name>
<gene>
    <name evidence="3" type="ORF">EX242_14055</name>
</gene>
<proteinExistence type="predicted"/>
<dbReference type="Pfam" id="PF04471">
    <property type="entry name" value="Mrr_cat"/>
    <property type="match status" value="1"/>
</dbReference>